<dbReference type="GO" id="GO:0045740">
    <property type="term" value="P:positive regulation of DNA replication"/>
    <property type="evidence" value="ECO:0007669"/>
    <property type="project" value="TreeGrafter"/>
</dbReference>
<dbReference type="GO" id="GO:0005730">
    <property type="term" value="C:nucleolus"/>
    <property type="evidence" value="ECO:0007669"/>
    <property type="project" value="TreeGrafter"/>
</dbReference>
<sequence length="142" mass="15336">MCLGAAAAADEFNVVELVTEQGGESKAFPLATLRASVMLTVNLSGMELSPPVTFRLRSGSGPVHVCAEHVALEEFSGEEGEEEELGEEEEEDEEEEPSPKPEKKQAARSAGKRKKPEEADEDVDASNDNPPKKVCNRNVLLL</sequence>
<evidence type="ECO:0000256" key="2">
    <source>
        <dbReference type="ARBA" id="ARBA00010744"/>
    </source>
</evidence>
<dbReference type="Pfam" id="PF03066">
    <property type="entry name" value="Nucleoplasmin"/>
    <property type="match status" value="1"/>
</dbReference>
<feature type="compositionally biased region" description="Acidic residues" evidence="8">
    <location>
        <begin position="75"/>
        <end position="96"/>
    </location>
</feature>
<dbReference type="InterPro" id="IPR024057">
    <property type="entry name" value="Nucleoplasmin_core_dom"/>
</dbReference>
<dbReference type="GO" id="GO:0005737">
    <property type="term" value="C:cytoplasm"/>
    <property type="evidence" value="ECO:0007669"/>
    <property type="project" value="TreeGrafter"/>
</dbReference>
<proteinExistence type="inferred from homology"/>
<feature type="region of interest" description="Disordered" evidence="8">
    <location>
        <begin position="71"/>
        <end position="142"/>
    </location>
</feature>
<dbReference type="SUPFAM" id="SSF69203">
    <property type="entry name" value="Nucleoplasmin-like core domain"/>
    <property type="match status" value="1"/>
</dbReference>
<dbReference type="GO" id="GO:0007338">
    <property type="term" value="P:single fertilization"/>
    <property type="evidence" value="ECO:0007669"/>
    <property type="project" value="UniProtKB-KW"/>
</dbReference>
<evidence type="ECO:0000256" key="5">
    <source>
        <dbReference type="ARBA" id="ARBA00023186"/>
    </source>
</evidence>
<dbReference type="EMBL" id="JARO02004943">
    <property type="protein sequence ID" value="KPP67637.1"/>
    <property type="molecule type" value="Genomic_DNA"/>
</dbReference>
<keyword evidence="7" id="KW-0278">Fertilization</keyword>
<keyword evidence="3" id="KW-0217">Developmental protein</keyword>
<keyword evidence="5" id="KW-0143">Chaperone</keyword>
<dbReference type="GO" id="GO:0003682">
    <property type="term" value="F:chromatin binding"/>
    <property type="evidence" value="ECO:0007669"/>
    <property type="project" value="TreeGrafter"/>
</dbReference>
<evidence type="ECO:0000313" key="10">
    <source>
        <dbReference type="EMBL" id="KPP67637.1"/>
    </source>
</evidence>
<comment type="caution">
    <text evidence="10">The sequence shown here is derived from an EMBL/GenBank/DDBJ whole genome shotgun (WGS) entry which is preliminary data.</text>
</comment>
<dbReference type="PANTHER" id="PTHR22747">
    <property type="entry name" value="NUCLEOPLASMIN"/>
    <property type="match status" value="1"/>
</dbReference>
<evidence type="ECO:0000256" key="8">
    <source>
        <dbReference type="SAM" id="MobiDB-lite"/>
    </source>
</evidence>
<comment type="similarity">
    <text evidence="2">Belongs to the nucleoplasmin family.</text>
</comment>
<keyword evidence="6" id="KW-0539">Nucleus</keyword>
<dbReference type="GO" id="GO:0042393">
    <property type="term" value="F:histone binding"/>
    <property type="evidence" value="ECO:0007669"/>
    <property type="project" value="TreeGrafter"/>
</dbReference>
<protein>
    <submittedName>
        <fullName evidence="10">Nucleoplasmin ATPase-like</fullName>
    </submittedName>
</protein>
<dbReference type="PANTHER" id="PTHR22747:SF14">
    <property type="entry name" value="NUCLEOPLASMIN-2"/>
    <property type="match status" value="1"/>
</dbReference>
<feature type="domain" description="Nucleoplasmin core" evidence="9">
    <location>
        <begin position="1"/>
        <end position="70"/>
    </location>
</feature>
<comment type="subcellular location">
    <subcellularLocation>
        <location evidence="1">Nucleus</location>
    </subcellularLocation>
</comment>
<dbReference type="InterPro" id="IPR004301">
    <property type="entry name" value="Nucleoplasmin"/>
</dbReference>
<reference evidence="10 11" key="1">
    <citation type="submission" date="2015-08" db="EMBL/GenBank/DDBJ databases">
        <title>The genome of the Asian arowana (Scleropages formosus).</title>
        <authorList>
            <person name="Tan M.H."/>
            <person name="Gan H.M."/>
            <person name="Croft L.J."/>
            <person name="Austin C.M."/>
        </authorList>
    </citation>
    <scope>NUCLEOTIDE SEQUENCE [LARGE SCALE GENOMIC DNA]</scope>
    <source>
        <strain evidence="10">Aro1</strain>
    </source>
</reference>
<dbReference type="Proteomes" id="UP000034805">
    <property type="component" value="Unassembled WGS sequence"/>
</dbReference>
<accession>A0A0P7WUI2</accession>
<evidence type="ECO:0000256" key="4">
    <source>
        <dbReference type="ARBA" id="ARBA00022853"/>
    </source>
</evidence>
<evidence type="ECO:0000256" key="1">
    <source>
        <dbReference type="ARBA" id="ARBA00004123"/>
    </source>
</evidence>
<dbReference type="GO" id="GO:0006338">
    <property type="term" value="P:chromatin remodeling"/>
    <property type="evidence" value="ECO:0007669"/>
    <property type="project" value="TreeGrafter"/>
</dbReference>
<dbReference type="Gene3D" id="2.60.120.340">
    <property type="entry name" value="Nucleoplasmin core domain"/>
    <property type="match status" value="1"/>
</dbReference>
<dbReference type="GO" id="GO:0003723">
    <property type="term" value="F:RNA binding"/>
    <property type="evidence" value="ECO:0007669"/>
    <property type="project" value="TreeGrafter"/>
</dbReference>
<keyword evidence="4" id="KW-0156">Chromatin regulator</keyword>
<evidence type="ECO:0000313" key="11">
    <source>
        <dbReference type="Proteomes" id="UP000034805"/>
    </source>
</evidence>
<organism evidence="10 11">
    <name type="scientific">Scleropages formosus</name>
    <name type="common">Asian bonytongue</name>
    <name type="synonym">Osteoglossum formosum</name>
    <dbReference type="NCBI Taxonomy" id="113540"/>
    <lineage>
        <taxon>Eukaryota</taxon>
        <taxon>Metazoa</taxon>
        <taxon>Chordata</taxon>
        <taxon>Craniata</taxon>
        <taxon>Vertebrata</taxon>
        <taxon>Euteleostomi</taxon>
        <taxon>Actinopterygii</taxon>
        <taxon>Neopterygii</taxon>
        <taxon>Teleostei</taxon>
        <taxon>Osteoglossocephala</taxon>
        <taxon>Osteoglossomorpha</taxon>
        <taxon>Osteoglossiformes</taxon>
        <taxon>Osteoglossidae</taxon>
        <taxon>Scleropages</taxon>
    </lineage>
</organism>
<dbReference type="AlphaFoldDB" id="A0A0P7WUI2"/>
<evidence type="ECO:0000256" key="3">
    <source>
        <dbReference type="ARBA" id="ARBA00022473"/>
    </source>
</evidence>
<dbReference type="GO" id="GO:0005654">
    <property type="term" value="C:nucleoplasm"/>
    <property type="evidence" value="ECO:0007669"/>
    <property type="project" value="TreeGrafter"/>
</dbReference>
<evidence type="ECO:0000256" key="7">
    <source>
        <dbReference type="ARBA" id="ARBA00023279"/>
    </source>
</evidence>
<evidence type="ECO:0000259" key="9">
    <source>
        <dbReference type="Pfam" id="PF03066"/>
    </source>
</evidence>
<dbReference type="STRING" id="113540.ENSSFOP00015016240"/>
<name>A0A0P7WUI2_SCLFO</name>
<gene>
    <name evidence="10" type="ORF">Z043_113749</name>
</gene>
<evidence type="ECO:0000256" key="6">
    <source>
        <dbReference type="ARBA" id="ARBA00023242"/>
    </source>
</evidence>
<dbReference type="InterPro" id="IPR036824">
    <property type="entry name" value="Nucleoplasmin_core_dom_sf"/>
</dbReference>